<accession>A0A412G4F7</accession>
<gene>
    <name evidence="1" type="ORF">DWY25_04775</name>
</gene>
<dbReference type="InterPro" id="IPR015315">
    <property type="entry name" value="DUF1963"/>
</dbReference>
<evidence type="ECO:0000313" key="1">
    <source>
        <dbReference type="EMBL" id="RGR75553.1"/>
    </source>
</evidence>
<dbReference type="Pfam" id="PF09234">
    <property type="entry name" value="DUF1963"/>
    <property type="match status" value="1"/>
</dbReference>
<dbReference type="PANTHER" id="PTHR36436:SF6">
    <property type="entry name" value="SLL5081 PROTEIN"/>
    <property type="match status" value="1"/>
</dbReference>
<comment type="caution">
    <text evidence="1">The sequence shown here is derived from an EMBL/GenBank/DDBJ whole genome shotgun (WGS) entry which is preliminary data.</text>
</comment>
<dbReference type="SUPFAM" id="SSF103032">
    <property type="entry name" value="Hypothetical protein YwqG"/>
    <property type="match status" value="1"/>
</dbReference>
<dbReference type="InterPro" id="IPR035948">
    <property type="entry name" value="YwqG-like_sf"/>
</dbReference>
<keyword evidence="2" id="KW-1185">Reference proteome</keyword>
<dbReference type="AlphaFoldDB" id="A0A412G4F7"/>
<dbReference type="GeneID" id="83014718"/>
<organism evidence="1 2">
    <name type="scientific">Holdemania filiformis</name>
    <dbReference type="NCBI Taxonomy" id="61171"/>
    <lineage>
        <taxon>Bacteria</taxon>
        <taxon>Bacillati</taxon>
        <taxon>Bacillota</taxon>
        <taxon>Erysipelotrichia</taxon>
        <taxon>Erysipelotrichales</taxon>
        <taxon>Erysipelotrichaceae</taxon>
        <taxon>Holdemania</taxon>
    </lineage>
</organism>
<dbReference type="EMBL" id="QRUP01000004">
    <property type="protein sequence ID" value="RGR75553.1"/>
    <property type="molecule type" value="Genomic_DNA"/>
</dbReference>
<name>A0A412G4F7_9FIRM</name>
<protein>
    <submittedName>
        <fullName evidence="1">DUF1963 domain-containing protein</fullName>
    </submittedName>
</protein>
<dbReference type="PANTHER" id="PTHR36436">
    <property type="entry name" value="SLL5081 PROTEIN"/>
    <property type="match status" value="1"/>
</dbReference>
<dbReference type="Gene3D" id="2.30.320.10">
    <property type="entry name" value="YwqG-like"/>
    <property type="match status" value="1"/>
</dbReference>
<dbReference type="Proteomes" id="UP000284178">
    <property type="component" value="Unassembled WGS sequence"/>
</dbReference>
<evidence type="ECO:0000313" key="2">
    <source>
        <dbReference type="Proteomes" id="UP000284178"/>
    </source>
</evidence>
<dbReference type="RefSeq" id="WP_117894283.1">
    <property type="nucleotide sequence ID" value="NZ_CABJCV010000004.1"/>
</dbReference>
<proteinExistence type="predicted"/>
<sequence length="275" mass="32396">MEKQAWIQHLKSLEKNAIIAATGRAAHPCAQLHSKIGGIPDLPPDFVWPYFENARGWESSTPHPLSFIAQILLEDLIPYDLDHLLPTSGILYFFFDLVEYEENEQWDRNVFYYDGDLTLLKPRPLPEELTGEERIPEFNMTYHTLIDHPGNQEYRQFYDVEKKYEEWDERYEEDAALAGYPPRSDYDDRVFKFLGYGDIIQNEVLSSAVFMHKSLSPDEEETQPQDWINLFQTGFLLSSDYEQYWLDAGSLYFYIRKQDLAQRNFHHVCAFHECG</sequence>
<reference evidence="1 2" key="1">
    <citation type="submission" date="2018-08" db="EMBL/GenBank/DDBJ databases">
        <title>A genome reference for cultivated species of the human gut microbiota.</title>
        <authorList>
            <person name="Zou Y."/>
            <person name="Xue W."/>
            <person name="Luo G."/>
        </authorList>
    </citation>
    <scope>NUCLEOTIDE SEQUENCE [LARGE SCALE GENOMIC DNA]</scope>
    <source>
        <strain evidence="1 2">AF24-29</strain>
    </source>
</reference>